<reference evidence="2 3" key="1">
    <citation type="journal article" date="2020" name="Antonie Van Leeuwenhoek">
        <title>Rhodopirellula heiligendammensis sp. nov., Rhodopirellula pilleata sp. nov., and Rhodopirellula solitaria sp. nov. isolated from natural or artificial marine surfaces in Northern Germany and California, USA, and emended description of the genus Rhodopirellula.</title>
        <authorList>
            <person name="Kallscheuer N."/>
            <person name="Wiegand S."/>
            <person name="Jogler M."/>
            <person name="Boedeker C."/>
            <person name="Peeters S.H."/>
            <person name="Rast P."/>
            <person name="Heuer A."/>
            <person name="Jetten M.S.M."/>
            <person name="Rohde M."/>
            <person name="Jogler C."/>
        </authorList>
    </citation>
    <scope>NUCLEOTIDE SEQUENCE [LARGE SCALE GENOMIC DNA]</scope>
    <source>
        <strain evidence="2 3">Poly21</strain>
    </source>
</reference>
<feature type="compositionally biased region" description="Polar residues" evidence="1">
    <location>
        <begin position="306"/>
        <end position="321"/>
    </location>
</feature>
<name>A0A5C6BWP8_9BACT</name>
<evidence type="ECO:0000256" key="1">
    <source>
        <dbReference type="SAM" id="MobiDB-lite"/>
    </source>
</evidence>
<dbReference type="EMBL" id="SJPU01000002">
    <property type="protein sequence ID" value="TWU15921.1"/>
    <property type="molecule type" value="Genomic_DNA"/>
</dbReference>
<evidence type="ECO:0000313" key="2">
    <source>
        <dbReference type="EMBL" id="TWU15921.1"/>
    </source>
</evidence>
<evidence type="ECO:0000313" key="3">
    <source>
        <dbReference type="Proteomes" id="UP000319908"/>
    </source>
</evidence>
<feature type="region of interest" description="Disordered" evidence="1">
    <location>
        <begin position="213"/>
        <end position="251"/>
    </location>
</feature>
<keyword evidence="3" id="KW-1185">Reference proteome</keyword>
<protein>
    <submittedName>
        <fullName evidence="2">Uncharacterized protein</fullName>
    </submittedName>
</protein>
<organism evidence="2 3">
    <name type="scientific">Allorhodopirellula heiligendammensis</name>
    <dbReference type="NCBI Taxonomy" id="2714739"/>
    <lineage>
        <taxon>Bacteria</taxon>
        <taxon>Pseudomonadati</taxon>
        <taxon>Planctomycetota</taxon>
        <taxon>Planctomycetia</taxon>
        <taxon>Pirellulales</taxon>
        <taxon>Pirellulaceae</taxon>
        <taxon>Allorhodopirellula</taxon>
    </lineage>
</organism>
<comment type="caution">
    <text evidence="2">The sequence shown here is derived from an EMBL/GenBank/DDBJ whole genome shotgun (WGS) entry which is preliminary data.</text>
</comment>
<dbReference type="AlphaFoldDB" id="A0A5C6BWP8"/>
<gene>
    <name evidence="2" type="ORF">Poly21_31250</name>
</gene>
<dbReference type="OrthoDB" id="215737at2"/>
<dbReference type="Proteomes" id="UP000319908">
    <property type="component" value="Unassembled WGS sequence"/>
</dbReference>
<feature type="region of interest" description="Disordered" evidence="1">
    <location>
        <begin position="285"/>
        <end position="353"/>
    </location>
</feature>
<accession>A0A5C6BWP8</accession>
<proteinExistence type="predicted"/>
<dbReference type="RefSeq" id="WP_146407679.1">
    <property type="nucleotide sequence ID" value="NZ_SJPU01000002.1"/>
</dbReference>
<sequence length="380" mass="40503">MMPKLDNSTSEPAAVQAAPNPTSRYWKRCALGLVLGIATTGLSGCTVLGGLQQKIQHCDCIDDFMISHRNQVMATRAWFRVKHHYRGHCYLKDFRNGFIAGYLDVANGGAGCTPTVVSSEYWGWRYQSGTGQAAVNAWYEGFPLGAKAAEQDGIGNYNLIQLNGAPQAGTNMTGSASPTPAMAPIPPTTSHTLPPGIVLDEGETLVPDGVTVEDRNAGATSPKRAPAERNLEPSPIERSVEPPEKVPPPVRSRLEELDDVFDDEKPAEVSIAPFSNELSEAVLSAPKPRATQPEFGLWDETPKSGPRSSIGSSLGPTNTPAPSDRIELVPRETTPVSMSKTSGPAGINDVELPYGVSEPSQAEIDAVIEEIFGKQAGGSR</sequence>